<dbReference type="GO" id="GO:0046872">
    <property type="term" value="F:metal ion binding"/>
    <property type="evidence" value="ECO:0007669"/>
    <property type="project" value="InterPro"/>
</dbReference>
<dbReference type="InterPro" id="IPR052032">
    <property type="entry name" value="ATP-dep_AA_Ligase"/>
</dbReference>
<dbReference type="GO" id="GO:0005524">
    <property type="term" value="F:ATP binding"/>
    <property type="evidence" value="ECO:0007669"/>
    <property type="project" value="UniProtKB-UniRule"/>
</dbReference>
<keyword evidence="7" id="KW-1185">Reference proteome</keyword>
<evidence type="ECO:0000256" key="2">
    <source>
        <dbReference type="ARBA" id="ARBA00022741"/>
    </source>
</evidence>
<dbReference type="InterPro" id="IPR013815">
    <property type="entry name" value="ATP_grasp_subdomain_1"/>
</dbReference>
<proteinExistence type="predicted"/>
<dbReference type="Pfam" id="PF21360">
    <property type="entry name" value="PylC-like_N"/>
    <property type="match status" value="1"/>
</dbReference>
<gene>
    <name evidence="6" type="ORF">D0X99_14290</name>
</gene>
<evidence type="ECO:0000256" key="4">
    <source>
        <dbReference type="PROSITE-ProRule" id="PRU00409"/>
    </source>
</evidence>
<dbReference type="EMBL" id="QXML01000007">
    <property type="protein sequence ID" value="RIW13978.1"/>
    <property type="molecule type" value="Genomic_DNA"/>
</dbReference>
<dbReference type="NCBIfam" id="NF009404">
    <property type="entry name" value="PRK12767.1-3"/>
    <property type="match status" value="1"/>
</dbReference>
<dbReference type="OrthoDB" id="783569at2"/>
<dbReference type="InterPro" id="IPR011761">
    <property type="entry name" value="ATP-grasp"/>
</dbReference>
<dbReference type="AlphaFoldDB" id="A0A418PPG9"/>
<evidence type="ECO:0000256" key="1">
    <source>
        <dbReference type="ARBA" id="ARBA00022598"/>
    </source>
</evidence>
<evidence type="ECO:0000259" key="5">
    <source>
        <dbReference type="PROSITE" id="PS50975"/>
    </source>
</evidence>
<keyword evidence="2 4" id="KW-0547">Nucleotide-binding</keyword>
<reference evidence="6 7" key="1">
    <citation type="submission" date="2018-09" db="EMBL/GenBank/DDBJ databases">
        <authorList>
            <person name="Wang X."/>
            <person name="Du Z."/>
        </authorList>
    </citation>
    <scope>NUCLEOTIDE SEQUENCE [LARGE SCALE GENOMIC DNA]</scope>
    <source>
        <strain evidence="6 7">N3</strain>
    </source>
</reference>
<dbReference type="PANTHER" id="PTHR43585">
    <property type="entry name" value="FUMIPYRROLE BIOSYNTHESIS PROTEIN C"/>
    <property type="match status" value="1"/>
</dbReference>
<dbReference type="InterPro" id="IPR048764">
    <property type="entry name" value="PylC_N"/>
</dbReference>
<name>A0A418PPG9_9BACT</name>
<accession>A0A418PPG9</accession>
<dbReference type="Gene3D" id="3.40.50.20">
    <property type="match status" value="1"/>
</dbReference>
<evidence type="ECO:0000313" key="7">
    <source>
        <dbReference type="Proteomes" id="UP000283522"/>
    </source>
</evidence>
<protein>
    <submittedName>
        <fullName evidence="6">ATP-grasp domain-containing protein</fullName>
    </submittedName>
</protein>
<keyword evidence="1" id="KW-0436">Ligase</keyword>
<dbReference type="Gene3D" id="3.30.470.20">
    <property type="entry name" value="ATP-grasp fold, B domain"/>
    <property type="match status" value="1"/>
</dbReference>
<evidence type="ECO:0000256" key="3">
    <source>
        <dbReference type="ARBA" id="ARBA00022840"/>
    </source>
</evidence>
<organism evidence="6 7">
    <name type="scientific">Algoriphagus lacus</name>
    <dbReference type="NCBI Taxonomy" id="2056311"/>
    <lineage>
        <taxon>Bacteria</taxon>
        <taxon>Pseudomonadati</taxon>
        <taxon>Bacteroidota</taxon>
        <taxon>Cytophagia</taxon>
        <taxon>Cytophagales</taxon>
        <taxon>Cyclobacteriaceae</taxon>
        <taxon>Algoriphagus</taxon>
    </lineage>
</organism>
<dbReference type="GO" id="GO:0016874">
    <property type="term" value="F:ligase activity"/>
    <property type="evidence" value="ECO:0007669"/>
    <property type="project" value="UniProtKB-KW"/>
</dbReference>
<dbReference type="SUPFAM" id="SSF56059">
    <property type="entry name" value="Glutathione synthetase ATP-binding domain-like"/>
    <property type="match status" value="1"/>
</dbReference>
<feature type="domain" description="ATP-grasp" evidence="5">
    <location>
        <begin position="117"/>
        <end position="310"/>
    </location>
</feature>
<sequence>MNVLLTSVGRRNYLVDYFKEALQLYGGKVFAINSHLNAPALFVADDYALAPPIHSEGYVDFLIDYCVKNKIDLIVPLLDNDLPVLAKNKARFESAGIYTLAPEEWVALLANDKYKTYQFLKEQGFETVPTFCDLEDFYSAKQNGKIDFPVIIKPRWGMGSLSVYLAENQEELDFYFKKAQREIANSFLKYESSQDPGRELLIMAYVTGEEYMLDILNDLEGNYQVTVVNKKLLRKGGETEAVETVKHQELEALGQKISEIFRFPLVMDADVFWTNGKAYILEFNPRFSGGYPFSHHAGIHLPKALIKWLKGEVVDPTIYLTPRIGSKAVKGITIISRE</sequence>
<dbReference type="PROSITE" id="PS50975">
    <property type="entry name" value="ATP_GRASP"/>
    <property type="match status" value="1"/>
</dbReference>
<dbReference type="PANTHER" id="PTHR43585:SF2">
    <property type="entry name" value="ATP-GRASP ENZYME FSQD"/>
    <property type="match status" value="1"/>
</dbReference>
<dbReference type="Proteomes" id="UP000283522">
    <property type="component" value="Unassembled WGS sequence"/>
</dbReference>
<evidence type="ECO:0000313" key="6">
    <source>
        <dbReference type="EMBL" id="RIW13978.1"/>
    </source>
</evidence>
<keyword evidence="3 4" id="KW-0067">ATP-binding</keyword>
<comment type="caution">
    <text evidence="6">The sequence shown here is derived from an EMBL/GenBank/DDBJ whole genome shotgun (WGS) entry which is preliminary data.</text>
</comment>
<dbReference type="RefSeq" id="WP_119478521.1">
    <property type="nucleotide sequence ID" value="NZ_QXML01000007.1"/>
</dbReference>
<dbReference type="Gene3D" id="3.30.1490.20">
    <property type="entry name" value="ATP-grasp fold, A domain"/>
    <property type="match status" value="1"/>
</dbReference>
<dbReference type="Pfam" id="PF15632">
    <property type="entry name" value="ATPgrasp_Ter"/>
    <property type="match status" value="1"/>
</dbReference>